<name>A0A2W4ZBS5_9SPHN</name>
<evidence type="ECO:0000313" key="10">
    <source>
        <dbReference type="EMBL" id="PZO78857.1"/>
    </source>
</evidence>
<keyword evidence="5 8" id="KW-0812">Transmembrane</keyword>
<evidence type="ECO:0000313" key="11">
    <source>
        <dbReference type="Proteomes" id="UP000248614"/>
    </source>
</evidence>
<dbReference type="InterPro" id="IPR000515">
    <property type="entry name" value="MetI-like"/>
</dbReference>
<evidence type="ECO:0000256" key="7">
    <source>
        <dbReference type="ARBA" id="ARBA00023136"/>
    </source>
</evidence>
<evidence type="ECO:0000256" key="3">
    <source>
        <dbReference type="ARBA" id="ARBA00022448"/>
    </source>
</evidence>
<dbReference type="GO" id="GO:0005886">
    <property type="term" value="C:plasma membrane"/>
    <property type="evidence" value="ECO:0007669"/>
    <property type="project" value="UniProtKB-SubCell"/>
</dbReference>
<evidence type="ECO:0000256" key="4">
    <source>
        <dbReference type="ARBA" id="ARBA00022475"/>
    </source>
</evidence>
<dbReference type="AlphaFoldDB" id="A0A2W4ZBS5"/>
<dbReference type="PANTHER" id="PTHR42929">
    <property type="entry name" value="INNER MEMBRANE ABC TRANSPORTER PERMEASE PROTEIN YDCU-RELATED-RELATED"/>
    <property type="match status" value="1"/>
</dbReference>
<keyword evidence="6 8" id="KW-1133">Transmembrane helix</keyword>
<sequence length="274" mass="27564">MADRRLDRAARIAALPALALIVMVLVLPVTMLIGPGLAAPRAVPGQMVALAGTVAISAIAAALATIAALAVAAACRTAGRRTQDLVMTVSAIPLSLSALVTAFAFILLFGRSGTVTLTLAALGCDPRGMTALFYGPAGLVLVYLHMLAPRALTTLMPVVSGLDLACFHVARSLGAGRIRAARDALWPQVAPACLAAWTLCFAVSVGSYAAALVLLGTGAPLLSVLLVAQLGDGATDTAASGQIAAVLVALCGVAAWAAAVMGARHRVSMRGRPG</sequence>
<dbReference type="CDD" id="cd06261">
    <property type="entry name" value="TM_PBP2"/>
    <property type="match status" value="1"/>
</dbReference>
<keyword evidence="4" id="KW-1003">Cell membrane</keyword>
<feature type="transmembrane region" description="Helical" evidence="8">
    <location>
        <begin position="243"/>
        <end position="263"/>
    </location>
</feature>
<organism evidence="10 11">
    <name type="scientific">Sphingomonas hengshuiensis</name>
    <dbReference type="NCBI Taxonomy" id="1609977"/>
    <lineage>
        <taxon>Bacteria</taxon>
        <taxon>Pseudomonadati</taxon>
        <taxon>Pseudomonadota</taxon>
        <taxon>Alphaproteobacteria</taxon>
        <taxon>Sphingomonadales</taxon>
        <taxon>Sphingomonadaceae</taxon>
        <taxon>Sphingomonas</taxon>
    </lineage>
</organism>
<dbReference type="EMBL" id="QFNF01000010">
    <property type="protein sequence ID" value="PZO78857.1"/>
    <property type="molecule type" value="Genomic_DNA"/>
</dbReference>
<dbReference type="Gene3D" id="1.10.3720.10">
    <property type="entry name" value="MetI-like"/>
    <property type="match status" value="1"/>
</dbReference>
<protein>
    <submittedName>
        <fullName evidence="10">ABC transporter permease</fullName>
    </submittedName>
</protein>
<dbReference type="SUPFAM" id="SSF161098">
    <property type="entry name" value="MetI-like"/>
    <property type="match status" value="1"/>
</dbReference>
<feature type="transmembrane region" description="Helical" evidence="8">
    <location>
        <begin position="47"/>
        <end position="73"/>
    </location>
</feature>
<comment type="caution">
    <text evidence="10">The sequence shown here is derived from an EMBL/GenBank/DDBJ whole genome shotgun (WGS) entry which is preliminary data.</text>
</comment>
<feature type="transmembrane region" description="Helical" evidence="8">
    <location>
        <begin position="212"/>
        <end position="231"/>
    </location>
</feature>
<evidence type="ECO:0000256" key="2">
    <source>
        <dbReference type="ARBA" id="ARBA00007069"/>
    </source>
</evidence>
<feature type="transmembrane region" description="Helical" evidence="8">
    <location>
        <begin position="12"/>
        <end position="35"/>
    </location>
</feature>
<keyword evidence="7 8" id="KW-0472">Membrane</keyword>
<evidence type="ECO:0000256" key="5">
    <source>
        <dbReference type="ARBA" id="ARBA00022692"/>
    </source>
</evidence>
<dbReference type="PROSITE" id="PS50928">
    <property type="entry name" value="ABC_TM1"/>
    <property type="match status" value="1"/>
</dbReference>
<dbReference type="GO" id="GO:0055085">
    <property type="term" value="P:transmembrane transport"/>
    <property type="evidence" value="ECO:0007669"/>
    <property type="project" value="InterPro"/>
</dbReference>
<dbReference type="PANTHER" id="PTHR42929:SF1">
    <property type="entry name" value="INNER MEMBRANE ABC TRANSPORTER PERMEASE PROTEIN YDCU-RELATED"/>
    <property type="match status" value="1"/>
</dbReference>
<feature type="domain" description="ABC transmembrane type-1" evidence="9">
    <location>
        <begin position="50"/>
        <end position="259"/>
    </location>
</feature>
<comment type="similarity">
    <text evidence="2">Belongs to the binding-protein-dependent transport system permease family. CysTW subfamily.</text>
</comment>
<evidence type="ECO:0000256" key="8">
    <source>
        <dbReference type="RuleBase" id="RU363032"/>
    </source>
</evidence>
<dbReference type="Pfam" id="PF00528">
    <property type="entry name" value="BPD_transp_1"/>
    <property type="match status" value="1"/>
</dbReference>
<evidence type="ECO:0000256" key="6">
    <source>
        <dbReference type="ARBA" id="ARBA00022989"/>
    </source>
</evidence>
<keyword evidence="3 8" id="KW-0813">Transport</keyword>
<accession>A0A2W4ZBS5</accession>
<comment type="subcellular location">
    <subcellularLocation>
        <location evidence="1 8">Cell membrane</location>
        <topology evidence="1 8">Multi-pass membrane protein</topology>
    </subcellularLocation>
</comment>
<dbReference type="InterPro" id="IPR035906">
    <property type="entry name" value="MetI-like_sf"/>
</dbReference>
<gene>
    <name evidence="10" type="ORF">DI632_06100</name>
</gene>
<proteinExistence type="inferred from homology"/>
<evidence type="ECO:0000259" key="9">
    <source>
        <dbReference type="PROSITE" id="PS50928"/>
    </source>
</evidence>
<feature type="transmembrane region" description="Helical" evidence="8">
    <location>
        <begin position="85"/>
        <end position="109"/>
    </location>
</feature>
<feature type="transmembrane region" description="Helical" evidence="8">
    <location>
        <begin position="129"/>
        <end position="148"/>
    </location>
</feature>
<dbReference type="Proteomes" id="UP000248614">
    <property type="component" value="Unassembled WGS sequence"/>
</dbReference>
<reference evidence="10 11" key="1">
    <citation type="submission" date="2017-08" db="EMBL/GenBank/DDBJ databases">
        <title>Infants hospitalized years apart are colonized by the same room-sourced microbial strains.</title>
        <authorList>
            <person name="Brooks B."/>
            <person name="Olm M.R."/>
            <person name="Firek B.A."/>
            <person name="Baker R."/>
            <person name="Thomas B.C."/>
            <person name="Morowitz M.J."/>
            <person name="Banfield J.F."/>
        </authorList>
    </citation>
    <scope>NUCLEOTIDE SEQUENCE [LARGE SCALE GENOMIC DNA]</scope>
    <source>
        <strain evidence="10">S2_018_000_R3_110</strain>
    </source>
</reference>
<evidence type="ECO:0000256" key="1">
    <source>
        <dbReference type="ARBA" id="ARBA00004651"/>
    </source>
</evidence>